<comment type="caution">
    <text evidence="2">The sequence shown here is derived from an EMBL/GenBank/DDBJ whole genome shotgun (WGS) entry which is preliminary data.</text>
</comment>
<protein>
    <submittedName>
        <fullName evidence="2">Uncharacterized protein</fullName>
    </submittedName>
</protein>
<evidence type="ECO:0000313" key="3">
    <source>
        <dbReference type="Proteomes" id="UP001221142"/>
    </source>
</evidence>
<dbReference type="Proteomes" id="UP001221142">
    <property type="component" value="Unassembled WGS sequence"/>
</dbReference>
<organism evidence="2 3">
    <name type="scientific">Roridomyces roridus</name>
    <dbReference type="NCBI Taxonomy" id="1738132"/>
    <lineage>
        <taxon>Eukaryota</taxon>
        <taxon>Fungi</taxon>
        <taxon>Dikarya</taxon>
        <taxon>Basidiomycota</taxon>
        <taxon>Agaricomycotina</taxon>
        <taxon>Agaricomycetes</taxon>
        <taxon>Agaricomycetidae</taxon>
        <taxon>Agaricales</taxon>
        <taxon>Marasmiineae</taxon>
        <taxon>Mycenaceae</taxon>
        <taxon>Roridomyces</taxon>
    </lineage>
</organism>
<gene>
    <name evidence="2" type="ORF">FB45DRAFT_435519</name>
</gene>
<sequence>MQQMHSVQSCTTPPREIQRSRSRRTERPEPANDQAEHAARVTVFGIVDTVLDRIIMYRAQRQQSAHHTLREKIPYLLNSYRPHPQATRDDSLNALLIRIDQVATTGLEAFIYLIALSDLVALTDVQLFSQRGTFIDTLNPLYEAYMSFVETATEAHAACAAYIFCRRQMCSASADAALLEGQIREAIGAFTGCLHRLSRHADAINIQWKVSTDALRVAVNSYSMAPSFVSILSWVDSRNATRLDLPSLVDALPESIQKSTDGVNKLYMAYVQLEKALNQVHDSGLESLGSESDFGIALLQLIQLDTAILRYRACLLISNGWRADKCK</sequence>
<dbReference type="EMBL" id="JARKIF010000054">
    <property type="protein sequence ID" value="KAJ7606792.1"/>
    <property type="molecule type" value="Genomic_DNA"/>
</dbReference>
<reference evidence="2" key="1">
    <citation type="submission" date="2023-03" db="EMBL/GenBank/DDBJ databases">
        <title>Massive genome expansion in bonnet fungi (Mycena s.s.) driven by repeated elements and novel gene families across ecological guilds.</title>
        <authorList>
            <consortium name="Lawrence Berkeley National Laboratory"/>
            <person name="Harder C.B."/>
            <person name="Miyauchi S."/>
            <person name="Viragh M."/>
            <person name="Kuo A."/>
            <person name="Thoen E."/>
            <person name="Andreopoulos B."/>
            <person name="Lu D."/>
            <person name="Skrede I."/>
            <person name="Drula E."/>
            <person name="Henrissat B."/>
            <person name="Morin E."/>
            <person name="Kohler A."/>
            <person name="Barry K."/>
            <person name="LaButti K."/>
            <person name="Morin E."/>
            <person name="Salamov A."/>
            <person name="Lipzen A."/>
            <person name="Mereny Z."/>
            <person name="Hegedus B."/>
            <person name="Baldrian P."/>
            <person name="Stursova M."/>
            <person name="Weitz H."/>
            <person name="Taylor A."/>
            <person name="Grigoriev I.V."/>
            <person name="Nagy L.G."/>
            <person name="Martin F."/>
            <person name="Kauserud H."/>
        </authorList>
    </citation>
    <scope>NUCLEOTIDE SEQUENCE</scope>
    <source>
        <strain evidence="2">9284</strain>
    </source>
</reference>
<name>A0AAD7B0N8_9AGAR</name>
<evidence type="ECO:0000256" key="1">
    <source>
        <dbReference type="SAM" id="MobiDB-lite"/>
    </source>
</evidence>
<keyword evidence="3" id="KW-1185">Reference proteome</keyword>
<evidence type="ECO:0000313" key="2">
    <source>
        <dbReference type="EMBL" id="KAJ7606792.1"/>
    </source>
</evidence>
<proteinExistence type="predicted"/>
<dbReference type="AlphaFoldDB" id="A0AAD7B0N8"/>
<accession>A0AAD7B0N8</accession>
<feature type="compositionally biased region" description="Polar residues" evidence="1">
    <location>
        <begin position="1"/>
        <end position="12"/>
    </location>
</feature>
<feature type="compositionally biased region" description="Basic and acidic residues" evidence="1">
    <location>
        <begin position="16"/>
        <end position="35"/>
    </location>
</feature>
<feature type="region of interest" description="Disordered" evidence="1">
    <location>
        <begin position="1"/>
        <end position="35"/>
    </location>
</feature>